<keyword evidence="1" id="KW-0472">Membrane</keyword>
<protein>
    <submittedName>
        <fullName evidence="2">Uncharacterized protein</fullName>
    </submittedName>
</protein>
<evidence type="ECO:0000313" key="3">
    <source>
        <dbReference type="Proteomes" id="UP000241868"/>
    </source>
</evidence>
<comment type="caution">
    <text evidence="2">The sequence shown here is derived from an EMBL/GenBank/DDBJ whole genome shotgun (WGS) entry which is preliminary data.</text>
</comment>
<name>A0A2P7U2M8_9NEIS</name>
<feature type="transmembrane region" description="Helical" evidence="1">
    <location>
        <begin position="6"/>
        <end position="26"/>
    </location>
</feature>
<dbReference type="Proteomes" id="UP000241868">
    <property type="component" value="Unassembled WGS sequence"/>
</dbReference>
<organism evidence="2 3">
    <name type="scientific">Neisseria iguanae</name>
    <dbReference type="NCBI Taxonomy" id="90242"/>
    <lineage>
        <taxon>Bacteria</taxon>
        <taxon>Pseudomonadati</taxon>
        <taxon>Pseudomonadota</taxon>
        <taxon>Betaproteobacteria</taxon>
        <taxon>Neisseriales</taxon>
        <taxon>Neisseriaceae</taxon>
        <taxon>Neisseria</taxon>
    </lineage>
</organism>
<sequence>MQDYDYCYYASWLVTAIGFSWLLLFIHRRLFDEQYFIACLLYWAVALSLLSFVEDWREQKEWESFVTRHRCKIVEQWGGTPINGEYGKTAYHCADNFIYWRELK</sequence>
<reference evidence="2 3" key="1">
    <citation type="submission" date="2018-03" db="EMBL/GenBank/DDBJ databases">
        <title>Neisseria weixii sp. nov., isolated from the intestinal contents of Tibetan Plateau pika (Ochotona curzoniae) in Yushu, Qinghai Province, China.</title>
        <authorList>
            <person name="Gui Z."/>
        </authorList>
    </citation>
    <scope>NUCLEOTIDE SEQUENCE [LARGE SCALE GENOMIC DNA]</scope>
    <source>
        <strain evidence="2 3">ATCC 51483</strain>
    </source>
</reference>
<accession>A0A2P7U2M8</accession>
<keyword evidence="1" id="KW-0812">Transmembrane</keyword>
<dbReference type="EMBL" id="PXYY01000006">
    <property type="protein sequence ID" value="PSJ81191.1"/>
    <property type="molecule type" value="Genomic_DNA"/>
</dbReference>
<evidence type="ECO:0000256" key="1">
    <source>
        <dbReference type="SAM" id="Phobius"/>
    </source>
</evidence>
<feature type="transmembrane region" description="Helical" evidence="1">
    <location>
        <begin position="35"/>
        <end position="53"/>
    </location>
</feature>
<evidence type="ECO:0000313" key="2">
    <source>
        <dbReference type="EMBL" id="PSJ81191.1"/>
    </source>
</evidence>
<gene>
    <name evidence="2" type="ORF">C7N83_01850</name>
</gene>
<dbReference type="RefSeq" id="WP_106740214.1">
    <property type="nucleotide sequence ID" value="NZ_PXYY01000006.1"/>
</dbReference>
<keyword evidence="3" id="KW-1185">Reference proteome</keyword>
<dbReference type="AlphaFoldDB" id="A0A2P7U2M8"/>
<keyword evidence="1" id="KW-1133">Transmembrane helix</keyword>
<proteinExistence type="predicted"/>